<proteinExistence type="predicted"/>
<feature type="transmembrane region" description="Helical" evidence="1">
    <location>
        <begin position="249"/>
        <end position="266"/>
    </location>
</feature>
<name>A0AAJ1HTJ7_LIMMU</name>
<feature type="transmembrane region" description="Helical" evidence="1">
    <location>
        <begin position="278"/>
        <end position="299"/>
    </location>
</feature>
<dbReference type="Proteomes" id="UP001220670">
    <property type="component" value="Unassembled WGS sequence"/>
</dbReference>
<feature type="transmembrane region" description="Helical" evidence="1">
    <location>
        <begin position="118"/>
        <end position="135"/>
    </location>
</feature>
<organism evidence="2 3">
    <name type="scientific">Limosilactobacillus mucosae</name>
    <name type="common">Lactobacillus mucosae</name>
    <dbReference type="NCBI Taxonomy" id="97478"/>
    <lineage>
        <taxon>Bacteria</taxon>
        <taxon>Bacillati</taxon>
        <taxon>Bacillota</taxon>
        <taxon>Bacilli</taxon>
        <taxon>Lactobacillales</taxon>
        <taxon>Lactobacillaceae</taxon>
        <taxon>Limosilactobacillus</taxon>
    </lineage>
</organism>
<evidence type="ECO:0000313" key="2">
    <source>
        <dbReference type="EMBL" id="MDC2829071.1"/>
    </source>
</evidence>
<feature type="transmembrane region" description="Helical" evidence="1">
    <location>
        <begin position="142"/>
        <end position="162"/>
    </location>
</feature>
<keyword evidence="1" id="KW-1133">Transmembrane helix</keyword>
<gene>
    <name evidence="2" type="ORF">PO250_01810</name>
</gene>
<keyword evidence="1" id="KW-0812">Transmembrane</keyword>
<feature type="transmembrane region" description="Helical" evidence="1">
    <location>
        <begin position="77"/>
        <end position="98"/>
    </location>
</feature>
<dbReference type="EMBL" id="JAQONE010000005">
    <property type="protein sequence ID" value="MDC2829071.1"/>
    <property type="molecule type" value="Genomic_DNA"/>
</dbReference>
<feature type="transmembrane region" description="Helical" evidence="1">
    <location>
        <begin position="7"/>
        <end position="25"/>
    </location>
</feature>
<dbReference type="AlphaFoldDB" id="A0AAJ1HTJ7"/>
<feature type="transmembrane region" description="Helical" evidence="1">
    <location>
        <begin position="174"/>
        <end position="196"/>
    </location>
</feature>
<sequence>MSKTDRKLFISLMLWNLIPSIYLLIRMHIVANTGTDINILGQMEWFDLIDEVITTVLTVPLYFVIKKERTTPQKNMAVFLTASIIYLIFTLIIFIYVGSMAKFMHAPNATSYLRLQTWSMWVSFLVNLMIILFTLDGRTKSFRIMLIAKTALMIMCDLLLIPMFKENGAAYSEILVNSILAIISIGTAYHFGLIRFGKTDSRLWVHEWIRTGSMSAIQIFLDNWIYAVMVVRIVNSVKQSGNYWMANNFIYGWLLIPVSALVEIIRRNNYDELTYQNAWKPSLLIALCWLITMPGWNWFIQEPMGCLMSTPL</sequence>
<keyword evidence="1" id="KW-0472">Membrane</keyword>
<reference evidence="2" key="1">
    <citation type="submission" date="2023-01" db="EMBL/GenBank/DDBJ databases">
        <title>Genome analysis of 13 Lactobacillus isolated from gut of wild boar.</title>
        <authorList>
            <person name="Papp P."/>
            <person name="Libisch B."/>
            <person name="Nagy T."/>
            <person name="Olasz F."/>
        </authorList>
    </citation>
    <scope>NUCLEOTIDE SEQUENCE</scope>
    <source>
        <strain evidence="2">F146</strain>
    </source>
</reference>
<evidence type="ECO:0000256" key="1">
    <source>
        <dbReference type="SAM" id="Phobius"/>
    </source>
</evidence>
<feature type="transmembrane region" description="Helical" evidence="1">
    <location>
        <begin position="45"/>
        <end position="65"/>
    </location>
</feature>
<evidence type="ECO:0000313" key="3">
    <source>
        <dbReference type="Proteomes" id="UP001220670"/>
    </source>
</evidence>
<comment type="caution">
    <text evidence="2">The sequence shown here is derived from an EMBL/GenBank/DDBJ whole genome shotgun (WGS) entry which is preliminary data.</text>
</comment>
<dbReference type="RefSeq" id="WP_272225731.1">
    <property type="nucleotide sequence ID" value="NZ_JAQONE010000005.1"/>
</dbReference>
<accession>A0AAJ1HTJ7</accession>
<feature type="transmembrane region" description="Helical" evidence="1">
    <location>
        <begin position="208"/>
        <end position="229"/>
    </location>
</feature>
<protein>
    <submittedName>
        <fullName evidence="2">Uncharacterized protein</fullName>
    </submittedName>
</protein>